<dbReference type="CDD" id="cd21115">
    <property type="entry name" value="legumain_C"/>
    <property type="match status" value="1"/>
</dbReference>
<evidence type="ECO:0000313" key="4">
    <source>
        <dbReference type="Proteomes" id="UP000324629"/>
    </source>
</evidence>
<reference evidence="3 4" key="1">
    <citation type="journal article" date="2019" name="Gigascience">
        <title>Whole-genome sequence of the oriental lung fluke Paragonimus westermani.</title>
        <authorList>
            <person name="Oey H."/>
            <person name="Zakrzewski M."/>
            <person name="Narain K."/>
            <person name="Devi K.R."/>
            <person name="Agatsuma T."/>
            <person name="Nawaratna S."/>
            <person name="Gobert G.N."/>
            <person name="Jones M.K."/>
            <person name="Ragan M.A."/>
            <person name="McManus D.P."/>
            <person name="Krause L."/>
        </authorList>
    </citation>
    <scope>NUCLEOTIDE SEQUENCE [LARGE SCALE GENOMIC DNA]</scope>
    <source>
        <strain evidence="3 4">IND2009</strain>
    </source>
</reference>
<dbReference type="Pfam" id="PF20985">
    <property type="entry name" value="Legum_prodom"/>
    <property type="match status" value="1"/>
</dbReference>
<dbReference type="Proteomes" id="UP000324629">
    <property type="component" value="Unassembled WGS sequence"/>
</dbReference>
<dbReference type="Gene3D" id="1.10.132.130">
    <property type="match status" value="1"/>
</dbReference>
<organism evidence="3 4">
    <name type="scientific">Paragonimus westermani</name>
    <dbReference type="NCBI Taxonomy" id="34504"/>
    <lineage>
        <taxon>Eukaryota</taxon>
        <taxon>Metazoa</taxon>
        <taxon>Spiralia</taxon>
        <taxon>Lophotrochozoa</taxon>
        <taxon>Platyhelminthes</taxon>
        <taxon>Trematoda</taxon>
        <taxon>Digenea</taxon>
        <taxon>Plagiorchiida</taxon>
        <taxon>Troglotremata</taxon>
        <taxon>Troglotrematidae</taxon>
        <taxon>Paragonimus</taxon>
    </lineage>
</organism>
<dbReference type="Gene3D" id="3.40.50.1460">
    <property type="match status" value="1"/>
</dbReference>
<comment type="similarity">
    <text evidence="1">Belongs to the peptidase C13 family.</text>
</comment>
<dbReference type="Pfam" id="PF01650">
    <property type="entry name" value="Peptidase_C13"/>
    <property type="match status" value="1"/>
</dbReference>
<feature type="domain" description="Legumain prodomain" evidence="2">
    <location>
        <begin position="252"/>
        <end position="343"/>
    </location>
</feature>
<protein>
    <submittedName>
        <fullName evidence="3">Legumain</fullName>
    </submittedName>
</protein>
<dbReference type="PRINTS" id="PR00776">
    <property type="entry name" value="HEMOGLOBNASE"/>
</dbReference>
<dbReference type="InterPro" id="IPR046427">
    <property type="entry name" value="Legumain_prodom_sf"/>
</dbReference>
<dbReference type="PANTHER" id="PTHR12000:SF42">
    <property type="entry name" value="LEGUMAIN"/>
    <property type="match status" value="1"/>
</dbReference>
<dbReference type="GO" id="GO:0004197">
    <property type="term" value="F:cysteine-type endopeptidase activity"/>
    <property type="evidence" value="ECO:0007669"/>
    <property type="project" value="TreeGrafter"/>
</dbReference>
<sequence length="344" mass="38390">MCIAILENVRRVYRLNFLRAVKPILNGSLLVRINGAVSINANALTTPLSCITDMLRVSASTIAIICHVGLVQALNLQSAIFSSDPVKNWAVLVAGSSGWLNYRHQSDVCHAYQILTGLGVPKENIITFMYDDIAKNPKNPYPGEIHNDYSYTNVYAGVQIDYKGSDVDPRMFLRVMKGDEQLKADGRKVLQSGPADNVFVFFAGHGADCLICFPEDDSKVADSMPSSRAHLVGLIQGIMRATTEDEHDSAKRRLHRALQMGTIVEHTFDDIITDVEKRHKPSGNQMDKLEQLKCFEGVFEVFRRHCFTIQQVPEVAQHVSKLHQLCRSGYQPEDLIDSVMNVCV</sequence>
<keyword evidence="4" id="KW-1185">Reference proteome</keyword>
<dbReference type="PANTHER" id="PTHR12000">
    <property type="entry name" value="HEMOGLOBINASE FAMILY MEMBER"/>
    <property type="match status" value="1"/>
</dbReference>
<dbReference type="GO" id="GO:0051603">
    <property type="term" value="P:proteolysis involved in protein catabolic process"/>
    <property type="evidence" value="ECO:0007669"/>
    <property type="project" value="TreeGrafter"/>
</dbReference>
<proteinExistence type="inferred from homology"/>
<comment type="caution">
    <text evidence="3">The sequence shown here is derived from an EMBL/GenBank/DDBJ whole genome shotgun (WGS) entry which is preliminary data.</text>
</comment>
<dbReference type="EMBL" id="QNGE01001981">
    <property type="protein sequence ID" value="KAA3676442.1"/>
    <property type="molecule type" value="Genomic_DNA"/>
</dbReference>
<dbReference type="InterPro" id="IPR001096">
    <property type="entry name" value="Peptidase_C13"/>
</dbReference>
<evidence type="ECO:0000313" key="3">
    <source>
        <dbReference type="EMBL" id="KAA3676442.1"/>
    </source>
</evidence>
<dbReference type="AlphaFoldDB" id="A0A5J4NLM4"/>
<dbReference type="GO" id="GO:0005773">
    <property type="term" value="C:vacuole"/>
    <property type="evidence" value="ECO:0007669"/>
    <property type="project" value="GOC"/>
</dbReference>
<accession>A0A5J4NLM4</accession>
<evidence type="ECO:0000256" key="1">
    <source>
        <dbReference type="ARBA" id="ARBA00009941"/>
    </source>
</evidence>
<dbReference type="InterPro" id="IPR048501">
    <property type="entry name" value="Legum_prodom"/>
</dbReference>
<evidence type="ECO:0000259" key="2">
    <source>
        <dbReference type="Pfam" id="PF20985"/>
    </source>
</evidence>
<gene>
    <name evidence="3" type="ORF">DEA37_0001418</name>
</gene>
<name>A0A5J4NLM4_9TREM</name>
<dbReference type="GO" id="GO:0006624">
    <property type="term" value="P:vacuolar protein processing"/>
    <property type="evidence" value="ECO:0007669"/>
    <property type="project" value="TreeGrafter"/>
</dbReference>